<evidence type="ECO:0000313" key="2">
    <source>
        <dbReference type="EMBL" id="SDI53750.1"/>
    </source>
</evidence>
<proteinExistence type="predicted"/>
<evidence type="ECO:0000313" key="3">
    <source>
        <dbReference type="Proteomes" id="UP000199527"/>
    </source>
</evidence>
<dbReference type="AlphaFoldDB" id="A0A1G8LEV7"/>
<dbReference type="RefSeq" id="WP_090361490.1">
    <property type="nucleotide sequence ID" value="NZ_FNEM01000002.1"/>
</dbReference>
<dbReference type="InterPro" id="IPR036291">
    <property type="entry name" value="NAD(P)-bd_dom_sf"/>
</dbReference>
<reference evidence="3" key="1">
    <citation type="submission" date="2016-10" db="EMBL/GenBank/DDBJ databases">
        <authorList>
            <person name="Varghese N."/>
            <person name="Submissions S."/>
        </authorList>
    </citation>
    <scope>NUCLEOTIDE SEQUENCE [LARGE SCALE GENOMIC DNA]</scope>
    <source>
        <strain evidence="3">DSM 23317</strain>
    </source>
</reference>
<organism evidence="2 3">
    <name type="scientific">Ferrimonas sediminum</name>
    <dbReference type="NCBI Taxonomy" id="718193"/>
    <lineage>
        <taxon>Bacteria</taxon>
        <taxon>Pseudomonadati</taxon>
        <taxon>Pseudomonadota</taxon>
        <taxon>Gammaproteobacteria</taxon>
        <taxon>Alteromonadales</taxon>
        <taxon>Ferrimonadaceae</taxon>
        <taxon>Ferrimonas</taxon>
    </lineage>
</organism>
<dbReference type="PANTHER" id="PTHR43245">
    <property type="entry name" value="BIFUNCTIONAL POLYMYXIN RESISTANCE PROTEIN ARNA"/>
    <property type="match status" value="1"/>
</dbReference>
<dbReference type="Gene3D" id="3.40.50.720">
    <property type="entry name" value="NAD(P)-binding Rossmann-like Domain"/>
    <property type="match status" value="1"/>
</dbReference>
<sequence length="290" mass="31908">MKVLVTGSAGRVGRAIVVGLMRRHQVVGLDCQPCSTAHIVGDLQDPAIMRRALDGVEVIVHSAALHAPHVGLRADTEFDAINVQMTAELMRQGARAGIRHFVFTSTTALYGHASTPKATAGWVDEQLSPQPKTIYHRTKIAAETELQRLSLILGVPVTVLQMSRCFPEPADQMAVYRLNRGVDARDVASAHARAIDKRLPGFHRFIISGATPFQRQDCDALKQHAAEVIARRQPKLVQAFAERGWILPHSIDRVYDSSAAQCALGWQPRHGFESVLAMLDQQWSEVLPPL</sequence>
<gene>
    <name evidence="2" type="ORF">SAMN04488540_10229</name>
</gene>
<keyword evidence="3" id="KW-1185">Reference proteome</keyword>
<dbReference type="EMBL" id="FNEM01000002">
    <property type="protein sequence ID" value="SDI53750.1"/>
    <property type="molecule type" value="Genomic_DNA"/>
</dbReference>
<dbReference type="OrthoDB" id="9801056at2"/>
<evidence type="ECO:0000259" key="1">
    <source>
        <dbReference type="Pfam" id="PF01370"/>
    </source>
</evidence>
<name>A0A1G8LEV7_9GAMM</name>
<dbReference type="SUPFAM" id="SSF51735">
    <property type="entry name" value="NAD(P)-binding Rossmann-fold domains"/>
    <property type="match status" value="1"/>
</dbReference>
<dbReference type="PANTHER" id="PTHR43245:SF54">
    <property type="entry name" value="BLL0593 PROTEIN"/>
    <property type="match status" value="1"/>
</dbReference>
<dbReference type="InterPro" id="IPR001509">
    <property type="entry name" value="Epimerase_deHydtase"/>
</dbReference>
<dbReference type="InterPro" id="IPR050177">
    <property type="entry name" value="Lipid_A_modif_metabolic_enz"/>
</dbReference>
<protein>
    <submittedName>
        <fullName evidence="2">UDP-glucose 4-epimerase</fullName>
    </submittedName>
</protein>
<feature type="domain" description="NAD-dependent epimerase/dehydratase" evidence="1">
    <location>
        <begin position="3"/>
        <end position="163"/>
    </location>
</feature>
<accession>A0A1G8LEV7</accession>
<dbReference type="Proteomes" id="UP000199527">
    <property type="component" value="Unassembled WGS sequence"/>
</dbReference>
<dbReference type="Pfam" id="PF01370">
    <property type="entry name" value="Epimerase"/>
    <property type="match status" value="1"/>
</dbReference>